<comment type="caution">
    <text evidence="1">The sequence shown here is derived from an EMBL/GenBank/DDBJ whole genome shotgun (WGS) entry which is preliminary data.</text>
</comment>
<protein>
    <submittedName>
        <fullName evidence="1">Uncharacterized protein</fullName>
    </submittedName>
</protein>
<evidence type="ECO:0000313" key="1">
    <source>
        <dbReference type="EMBL" id="CAB3978738.1"/>
    </source>
</evidence>
<dbReference type="AlphaFoldDB" id="A0A7D9D773"/>
<gene>
    <name evidence="1" type="ORF">PACLA_8A013835</name>
</gene>
<dbReference type="Proteomes" id="UP001152795">
    <property type="component" value="Unassembled WGS sequence"/>
</dbReference>
<dbReference type="CDD" id="cd22755">
    <property type="entry name" value="OTU_CeDUB-like"/>
    <property type="match status" value="1"/>
</dbReference>
<name>A0A7D9D773_PARCT</name>
<sequence length="657" mass="76350">MDTLGYEININLNDARQYAILPASAENPQNISSEAMTHPPPFMCTVREMRERYMTRIENIQDQKGNNKNMKKIVQKWKTENKNKFGTKVKCSTNSETGEAQKEIEQLKETVVAQRNQLKKFEILENKYSKLAEENKQLKETSKKLNEKVSKLEDTIQIQRQKLSELAHDLQQSELFGRQILDDEISLMERNNANLERERVSKANLERKLQELKKNIICEGVGDVTLVQDDEKDNNKDKCLKSPSKNQLLLEKRKKSSLQDDKIVPNTAALLYENDTSEVKENANEDKWSPLKMTTMYCENMEIYKPFNDSCWATPEKVAVNENVIESIGNLGGKSKSTLENKRKVEKEGDNIPTKKKKHVELTSCEQNLKKYSWVAIAFEQDFYIGRIREVQDDVDGEKLDIEFVQKWDGRYRWLTRKDEAVVERRFVLSVVEMRASGQSGKHFMLHQPTEKDLRKQHKEYCRNFFVGEGSSADCEYLKTVSTPTPVKEFCPIDKKWQTEKCSQLGVELISPIPSKPKQKMTISSKPETIVEVVPDGNCFFRSICYWLTGAMEQHHNIRSAVVSFMKEKWSEHGKRIVGKDYENYIKKFRMNEEGTWATENEIFATADLLETTIMIFTKGTKEHEWVTHNPSRVNSVKKLYLKNECNHYEPVTKLSK</sequence>
<reference evidence="1" key="1">
    <citation type="submission" date="2020-04" db="EMBL/GenBank/DDBJ databases">
        <authorList>
            <person name="Alioto T."/>
            <person name="Alioto T."/>
            <person name="Gomez Garrido J."/>
        </authorList>
    </citation>
    <scope>NUCLEOTIDE SEQUENCE</scope>
    <source>
        <strain evidence="1">A484AB</strain>
    </source>
</reference>
<proteinExistence type="predicted"/>
<dbReference type="InterPro" id="IPR038765">
    <property type="entry name" value="Papain-like_cys_pep_sf"/>
</dbReference>
<dbReference type="InterPro" id="IPR003323">
    <property type="entry name" value="OTU_dom"/>
</dbReference>
<organism evidence="1 2">
    <name type="scientific">Paramuricea clavata</name>
    <name type="common">Red gorgonian</name>
    <name type="synonym">Violescent sea-whip</name>
    <dbReference type="NCBI Taxonomy" id="317549"/>
    <lineage>
        <taxon>Eukaryota</taxon>
        <taxon>Metazoa</taxon>
        <taxon>Cnidaria</taxon>
        <taxon>Anthozoa</taxon>
        <taxon>Octocorallia</taxon>
        <taxon>Malacalcyonacea</taxon>
        <taxon>Plexauridae</taxon>
        <taxon>Paramuricea</taxon>
    </lineage>
</organism>
<dbReference type="EMBL" id="CACRXK020000137">
    <property type="protein sequence ID" value="CAB3978738.1"/>
    <property type="molecule type" value="Genomic_DNA"/>
</dbReference>
<dbReference type="OrthoDB" id="6626362at2759"/>
<keyword evidence="2" id="KW-1185">Reference proteome</keyword>
<dbReference type="Pfam" id="PF02338">
    <property type="entry name" value="OTU"/>
    <property type="match status" value="1"/>
</dbReference>
<dbReference type="PROSITE" id="PS50802">
    <property type="entry name" value="OTU"/>
    <property type="match status" value="1"/>
</dbReference>
<evidence type="ECO:0000313" key="2">
    <source>
        <dbReference type="Proteomes" id="UP001152795"/>
    </source>
</evidence>
<dbReference type="SUPFAM" id="SSF54001">
    <property type="entry name" value="Cysteine proteinases"/>
    <property type="match status" value="1"/>
</dbReference>
<accession>A0A7D9D773</accession>
<dbReference type="Gene3D" id="3.90.70.80">
    <property type="match status" value="1"/>
</dbReference>